<dbReference type="Gene3D" id="3.30.70.120">
    <property type="match status" value="1"/>
</dbReference>
<keyword evidence="4 6" id="KW-1133">Transmembrane helix</keyword>
<sequence length="287" mass="31089">MKISGTVRAVIDYFWIFVGSALIALALDWFLIPNKIAAGGVSGIATIIHYLFGLPVGAVMIALNVPLFLMGFKELGLKFGVRSLYGMLVLSLLVDFLAPYLKALTKDPFLASLYGGVLSGIGLGIVFKFKGSTGGTDLAAAILRRFTKTNVGMALLFIDGLVVFVSGIVFNPEQALYALITIVVTSLLIDLVQEGMGYARAFFIISDKNDLISEKIITELDRGGTCLKGEGIYSRKEKNVLLAVVNRSEVSRLKEIVYQIDPKAFVIVTNVHEVLGEGFKPMIKEGN</sequence>
<keyword evidence="5 6" id="KW-0472">Membrane</keyword>
<evidence type="ECO:0000256" key="3">
    <source>
        <dbReference type="ARBA" id="ARBA00022692"/>
    </source>
</evidence>
<name>A0A1L8D352_9THEO</name>
<feature type="transmembrane region" description="Helical" evidence="6">
    <location>
        <begin position="109"/>
        <end position="129"/>
    </location>
</feature>
<dbReference type="Pfam" id="PF10035">
    <property type="entry name" value="DUF2179"/>
    <property type="match status" value="1"/>
</dbReference>
<accession>A0A1L8D352</accession>
<dbReference type="PIRSF" id="PIRSF006483">
    <property type="entry name" value="Membrane_protein_YitT"/>
    <property type="match status" value="1"/>
</dbReference>
<dbReference type="AlphaFoldDB" id="A0A1L8D352"/>
<feature type="transmembrane region" description="Helical" evidence="6">
    <location>
        <begin position="47"/>
        <end position="72"/>
    </location>
</feature>
<feature type="transmembrane region" description="Helical" evidence="6">
    <location>
        <begin position="12"/>
        <end position="32"/>
    </location>
</feature>
<dbReference type="PANTHER" id="PTHR33545">
    <property type="entry name" value="UPF0750 MEMBRANE PROTEIN YITT-RELATED"/>
    <property type="match status" value="1"/>
</dbReference>
<comment type="caution">
    <text evidence="8">The sequence shown here is derived from an EMBL/GenBank/DDBJ whole genome shotgun (WGS) entry which is preliminary data.</text>
</comment>
<keyword evidence="3 6" id="KW-0812">Transmembrane</keyword>
<evidence type="ECO:0000313" key="9">
    <source>
        <dbReference type="Proteomes" id="UP000187338"/>
    </source>
</evidence>
<comment type="subcellular location">
    <subcellularLocation>
        <location evidence="1">Cell membrane</location>
        <topology evidence="1">Multi-pass membrane protein</topology>
    </subcellularLocation>
</comment>
<keyword evidence="9" id="KW-1185">Reference proteome</keyword>
<evidence type="ECO:0000256" key="1">
    <source>
        <dbReference type="ARBA" id="ARBA00004651"/>
    </source>
</evidence>
<evidence type="ECO:0000259" key="7">
    <source>
        <dbReference type="Pfam" id="PF10035"/>
    </source>
</evidence>
<evidence type="ECO:0000313" key="8">
    <source>
        <dbReference type="EMBL" id="GAV25615.1"/>
    </source>
</evidence>
<feature type="transmembrane region" description="Helical" evidence="6">
    <location>
        <begin position="84"/>
        <end position="103"/>
    </location>
</feature>
<dbReference type="Pfam" id="PF02588">
    <property type="entry name" value="YitT_membrane"/>
    <property type="match status" value="1"/>
</dbReference>
<dbReference type="InterPro" id="IPR015867">
    <property type="entry name" value="N-reg_PII/ATP_PRibTrfase_C"/>
</dbReference>
<dbReference type="PANTHER" id="PTHR33545:SF5">
    <property type="entry name" value="UPF0750 MEMBRANE PROTEIN YITT"/>
    <property type="match status" value="1"/>
</dbReference>
<evidence type="ECO:0000256" key="2">
    <source>
        <dbReference type="ARBA" id="ARBA00022475"/>
    </source>
</evidence>
<feature type="domain" description="DUF2179" evidence="7">
    <location>
        <begin position="222"/>
        <end position="276"/>
    </location>
</feature>
<feature type="transmembrane region" description="Helical" evidence="6">
    <location>
        <begin position="175"/>
        <end position="192"/>
    </location>
</feature>
<dbReference type="STRING" id="661089.ciss_15480"/>
<dbReference type="Proteomes" id="UP000187338">
    <property type="component" value="Unassembled WGS sequence"/>
</dbReference>
<dbReference type="InterPro" id="IPR003740">
    <property type="entry name" value="YitT"/>
</dbReference>
<organism evidence="8 9">
    <name type="scientific">Carboxydothermus islandicus</name>
    <dbReference type="NCBI Taxonomy" id="661089"/>
    <lineage>
        <taxon>Bacteria</taxon>
        <taxon>Bacillati</taxon>
        <taxon>Bacillota</taxon>
        <taxon>Clostridia</taxon>
        <taxon>Thermoanaerobacterales</taxon>
        <taxon>Thermoanaerobacteraceae</taxon>
        <taxon>Carboxydothermus</taxon>
    </lineage>
</organism>
<dbReference type="CDD" id="cd16380">
    <property type="entry name" value="YitT_C"/>
    <property type="match status" value="1"/>
</dbReference>
<dbReference type="InterPro" id="IPR019264">
    <property type="entry name" value="DUF2179"/>
</dbReference>
<reference evidence="9" key="1">
    <citation type="submission" date="2016-12" db="EMBL/GenBank/DDBJ databases">
        <title>Draft Genome Sequences od Carboxydothermus pertinax and islandicus, Hydrogenogenic Carboxydotrophic Bacteria.</title>
        <authorList>
            <person name="Fukuyama Y."/>
            <person name="Ohmae K."/>
            <person name="Yoneda Y."/>
            <person name="Yoshida T."/>
            <person name="Sako Y."/>
        </authorList>
    </citation>
    <scope>NUCLEOTIDE SEQUENCE [LARGE SCALE GENOMIC DNA]</scope>
    <source>
        <strain evidence="9">SET</strain>
    </source>
</reference>
<dbReference type="RefSeq" id="WP_075865764.1">
    <property type="nucleotide sequence ID" value="NZ_BDJL01000054.1"/>
</dbReference>
<keyword evidence="2" id="KW-1003">Cell membrane</keyword>
<gene>
    <name evidence="8" type="ORF">ciss_15480</name>
</gene>
<dbReference type="GO" id="GO:0005886">
    <property type="term" value="C:plasma membrane"/>
    <property type="evidence" value="ECO:0007669"/>
    <property type="project" value="UniProtKB-SubCell"/>
</dbReference>
<evidence type="ECO:0000256" key="4">
    <source>
        <dbReference type="ARBA" id="ARBA00022989"/>
    </source>
</evidence>
<evidence type="ECO:0000256" key="5">
    <source>
        <dbReference type="ARBA" id="ARBA00023136"/>
    </source>
</evidence>
<evidence type="ECO:0000256" key="6">
    <source>
        <dbReference type="SAM" id="Phobius"/>
    </source>
</evidence>
<dbReference type="EMBL" id="BDJL01000054">
    <property type="protein sequence ID" value="GAV25615.1"/>
    <property type="molecule type" value="Genomic_DNA"/>
</dbReference>
<dbReference type="OrthoDB" id="9779786at2"/>
<protein>
    <submittedName>
        <fullName evidence="8">Membrane protein</fullName>
    </submittedName>
</protein>
<dbReference type="InterPro" id="IPR051461">
    <property type="entry name" value="UPF0750_membrane"/>
</dbReference>
<proteinExistence type="predicted"/>
<feature type="transmembrane region" description="Helical" evidence="6">
    <location>
        <begin position="150"/>
        <end position="169"/>
    </location>
</feature>